<protein>
    <recommendedName>
        <fullName evidence="2">histidine kinase</fullName>
        <ecNumber evidence="2">2.7.13.3</ecNumber>
    </recommendedName>
</protein>
<feature type="domain" description="PAC" evidence="9">
    <location>
        <begin position="83"/>
        <end position="135"/>
    </location>
</feature>
<feature type="coiled-coil region" evidence="6">
    <location>
        <begin position="509"/>
        <end position="536"/>
    </location>
</feature>
<dbReference type="CDD" id="cd00075">
    <property type="entry name" value="HATPase"/>
    <property type="match status" value="1"/>
</dbReference>
<dbReference type="Gene3D" id="3.30.565.10">
    <property type="entry name" value="Histidine kinase-like ATPase, C-terminal domain"/>
    <property type="match status" value="1"/>
</dbReference>
<dbReference type="InterPro" id="IPR013655">
    <property type="entry name" value="PAS_fold_3"/>
</dbReference>
<evidence type="ECO:0000259" key="8">
    <source>
        <dbReference type="PROSITE" id="PS50112"/>
    </source>
</evidence>
<keyword evidence="3" id="KW-0597">Phosphoprotein</keyword>
<evidence type="ECO:0000256" key="6">
    <source>
        <dbReference type="SAM" id="Coils"/>
    </source>
</evidence>
<feature type="domain" description="PAC" evidence="9">
    <location>
        <begin position="339"/>
        <end position="392"/>
    </location>
</feature>
<dbReference type="InterPro" id="IPR000700">
    <property type="entry name" value="PAS-assoc_C"/>
</dbReference>
<reference evidence="10 11" key="1">
    <citation type="submission" date="2020-01" db="EMBL/GenBank/DDBJ databases">
        <authorList>
            <person name="Kim M.K."/>
        </authorList>
    </citation>
    <scope>NUCLEOTIDE SEQUENCE [LARGE SCALE GENOMIC DNA]</scope>
    <source>
        <strain evidence="10 11">172606-1</strain>
    </source>
</reference>
<dbReference type="EMBL" id="CP048222">
    <property type="protein sequence ID" value="QHT71296.1"/>
    <property type="molecule type" value="Genomic_DNA"/>
</dbReference>
<dbReference type="Gene3D" id="1.10.287.130">
    <property type="match status" value="1"/>
</dbReference>
<dbReference type="InterPro" id="IPR005467">
    <property type="entry name" value="His_kinase_dom"/>
</dbReference>
<feature type="domain" description="PAS" evidence="8">
    <location>
        <begin position="7"/>
        <end position="80"/>
    </location>
</feature>
<dbReference type="Pfam" id="PF13426">
    <property type="entry name" value="PAS_9"/>
    <property type="match status" value="2"/>
</dbReference>
<keyword evidence="5" id="KW-0418">Kinase</keyword>
<dbReference type="SMART" id="SM00387">
    <property type="entry name" value="HATPase_c"/>
    <property type="match status" value="1"/>
</dbReference>
<evidence type="ECO:0000256" key="5">
    <source>
        <dbReference type="ARBA" id="ARBA00022777"/>
    </source>
</evidence>
<dbReference type="InterPro" id="IPR004358">
    <property type="entry name" value="Sig_transdc_His_kin-like_C"/>
</dbReference>
<dbReference type="PROSITE" id="PS50113">
    <property type="entry name" value="PAC"/>
    <property type="match status" value="4"/>
</dbReference>
<feature type="domain" description="PAC" evidence="9">
    <location>
        <begin position="467"/>
        <end position="518"/>
    </location>
</feature>
<dbReference type="Proteomes" id="UP000480178">
    <property type="component" value="Chromosome"/>
</dbReference>
<dbReference type="InterPro" id="IPR035965">
    <property type="entry name" value="PAS-like_dom_sf"/>
</dbReference>
<comment type="catalytic activity">
    <reaction evidence="1">
        <text>ATP + protein L-histidine = ADP + protein N-phospho-L-histidine.</text>
        <dbReference type="EC" id="2.7.13.3"/>
    </reaction>
</comment>
<dbReference type="SUPFAM" id="SSF55874">
    <property type="entry name" value="ATPase domain of HSP90 chaperone/DNA topoisomerase II/histidine kinase"/>
    <property type="match status" value="1"/>
</dbReference>
<dbReference type="InterPro" id="IPR001610">
    <property type="entry name" value="PAC"/>
</dbReference>
<dbReference type="PROSITE" id="PS50109">
    <property type="entry name" value="HIS_KIN"/>
    <property type="match status" value="1"/>
</dbReference>
<dbReference type="SMART" id="SM00388">
    <property type="entry name" value="HisKA"/>
    <property type="match status" value="1"/>
</dbReference>
<dbReference type="Pfam" id="PF08447">
    <property type="entry name" value="PAS_3"/>
    <property type="match status" value="2"/>
</dbReference>
<proteinExistence type="predicted"/>
<dbReference type="InterPro" id="IPR000014">
    <property type="entry name" value="PAS"/>
</dbReference>
<dbReference type="InterPro" id="IPR052162">
    <property type="entry name" value="Sensor_kinase/Photoreceptor"/>
</dbReference>
<evidence type="ECO:0000256" key="4">
    <source>
        <dbReference type="ARBA" id="ARBA00022679"/>
    </source>
</evidence>
<dbReference type="InterPro" id="IPR036890">
    <property type="entry name" value="HATPase_C_sf"/>
</dbReference>
<dbReference type="Gene3D" id="3.30.450.20">
    <property type="entry name" value="PAS domain"/>
    <property type="match status" value="4"/>
</dbReference>
<accession>A0A6C0GTE8</accession>
<feature type="domain" description="PAS" evidence="8">
    <location>
        <begin position="263"/>
        <end position="335"/>
    </location>
</feature>
<evidence type="ECO:0000259" key="7">
    <source>
        <dbReference type="PROSITE" id="PS50109"/>
    </source>
</evidence>
<dbReference type="CDD" id="cd00130">
    <property type="entry name" value="PAS"/>
    <property type="match status" value="3"/>
</dbReference>
<dbReference type="PRINTS" id="PR00344">
    <property type="entry name" value="BCTRLSENSOR"/>
</dbReference>
<dbReference type="SMART" id="SM00091">
    <property type="entry name" value="PAS"/>
    <property type="match status" value="3"/>
</dbReference>
<evidence type="ECO:0000259" key="9">
    <source>
        <dbReference type="PROSITE" id="PS50113"/>
    </source>
</evidence>
<keyword evidence="6" id="KW-0175">Coiled coil</keyword>
<dbReference type="NCBIfam" id="TIGR00229">
    <property type="entry name" value="sensory_box"/>
    <property type="match status" value="3"/>
</dbReference>
<dbReference type="PANTHER" id="PTHR43304">
    <property type="entry name" value="PHYTOCHROME-LIKE PROTEIN CPH1"/>
    <property type="match status" value="1"/>
</dbReference>
<gene>
    <name evidence="10" type="ORF">GXP67_33900</name>
</gene>
<evidence type="ECO:0000313" key="11">
    <source>
        <dbReference type="Proteomes" id="UP000480178"/>
    </source>
</evidence>
<feature type="domain" description="Histidine kinase" evidence="7">
    <location>
        <begin position="536"/>
        <end position="754"/>
    </location>
</feature>
<dbReference type="EC" id="2.7.13.3" evidence="2"/>
<evidence type="ECO:0000256" key="2">
    <source>
        <dbReference type="ARBA" id="ARBA00012438"/>
    </source>
</evidence>
<dbReference type="PANTHER" id="PTHR43304:SF1">
    <property type="entry name" value="PAC DOMAIN-CONTAINING PROTEIN"/>
    <property type="match status" value="1"/>
</dbReference>
<dbReference type="SMART" id="SM00086">
    <property type="entry name" value="PAC"/>
    <property type="match status" value="4"/>
</dbReference>
<dbReference type="GO" id="GO:0000155">
    <property type="term" value="F:phosphorelay sensor kinase activity"/>
    <property type="evidence" value="ECO:0007669"/>
    <property type="project" value="InterPro"/>
</dbReference>
<evidence type="ECO:0000313" key="10">
    <source>
        <dbReference type="EMBL" id="QHT71296.1"/>
    </source>
</evidence>
<dbReference type="AlphaFoldDB" id="A0A6C0GTE8"/>
<dbReference type="SUPFAM" id="SSF47384">
    <property type="entry name" value="Homodimeric domain of signal transducing histidine kinase"/>
    <property type="match status" value="1"/>
</dbReference>
<evidence type="ECO:0000256" key="1">
    <source>
        <dbReference type="ARBA" id="ARBA00000085"/>
    </source>
</evidence>
<name>A0A6C0GTE8_9BACT</name>
<keyword evidence="11" id="KW-1185">Reference proteome</keyword>
<dbReference type="Pfam" id="PF02518">
    <property type="entry name" value="HATPase_c"/>
    <property type="match status" value="1"/>
</dbReference>
<organism evidence="10 11">
    <name type="scientific">Rhodocytophaga rosea</name>
    <dbReference type="NCBI Taxonomy" id="2704465"/>
    <lineage>
        <taxon>Bacteria</taxon>
        <taxon>Pseudomonadati</taxon>
        <taxon>Bacteroidota</taxon>
        <taxon>Cytophagia</taxon>
        <taxon>Cytophagales</taxon>
        <taxon>Rhodocytophagaceae</taxon>
        <taxon>Rhodocytophaga</taxon>
    </lineage>
</organism>
<keyword evidence="4" id="KW-0808">Transferase</keyword>
<dbReference type="PROSITE" id="PS50112">
    <property type="entry name" value="PAS"/>
    <property type="match status" value="2"/>
</dbReference>
<evidence type="ECO:0000256" key="3">
    <source>
        <dbReference type="ARBA" id="ARBA00022553"/>
    </source>
</evidence>
<dbReference type="CDD" id="cd00082">
    <property type="entry name" value="HisKA"/>
    <property type="match status" value="1"/>
</dbReference>
<dbReference type="InterPro" id="IPR036097">
    <property type="entry name" value="HisK_dim/P_sf"/>
</dbReference>
<feature type="domain" description="PAC" evidence="9">
    <location>
        <begin position="210"/>
        <end position="262"/>
    </location>
</feature>
<dbReference type="KEGG" id="rhoz:GXP67_33900"/>
<sequence>MASLESDLQRLSLVVEGMHAGIWDWDLSNEKQWWSPAFYELTGYTPGEFAPTFNTFKQQLLHPDDRHMMETAIADHLQNRNLYRLEIRIRLKNGAYQWFEISGKAQFNADGKPVRMCGAIIDISDKKQLQLQLKQQNEWLEEVCTMTKCGGWEADFSTQSFMWSKQVYDICEMPTGYKPTLADAVSLYTPASAAKLNQCIEVAIHSGKPWDEELQLVTGKNNTLWIRVLGKAVHDQSGKVTGLKGVIQDITAKKKVEETLWESETRWKYGLESTEDGLWDWNATTHEVYYSSHWKKMLGYKEEEIGTSITEWEKRVHPDDVAKCYADMQAYMRKEKPLYMNEHRVLCKDGTYKWILDRGKVIDWDAAGNPLRIIGTHSDITSRKQAEAVIKESEEKFHNLFSLSPIGMVLTDLETGKFIEMNRSFLESTGYGQDELQALSFSQITPPEYAYLDIEQINRLKAGVSFGPFEKEYIRKDGSRMQVILNGLPVINEEGRKQAWSFIQDISQRKAKEQEIQSLNEQLTESNAQKDKLMALLAHDLRSPMATIDGLLWVIIRELNGHLSQELLSMLTTTKERVNNTSTLIDELLYWSLSQADRITLNPVKLSLAEVADSVITNLQPQALSKGITFINQLPANFTLKADPQMLQLILRNLIANAIKFSHSGSQILITATSQAMMAKVGVRDYGVGIEAENQKKLLNRNINFTTPGTKGERGTGLGLNLCLDLAEKHGGKLILESELHKGSTFTLILPQEE</sequence>
<dbReference type="InterPro" id="IPR003661">
    <property type="entry name" value="HisK_dim/P_dom"/>
</dbReference>
<dbReference type="SUPFAM" id="SSF55785">
    <property type="entry name" value="PYP-like sensor domain (PAS domain)"/>
    <property type="match status" value="4"/>
</dbReference>
<dbReference type="InterPro" id="IPR003594">
    <property type="entry name" value="HATPase_dom"/>
</dbReference>
<dbReference type="RefSeq" id="WP_162447235.1">
    <property type="nucleotide sequence ID" value="NZ_CP048222.1"/>
</dbReference>